<accession>A0AAV2YX99</accession>
<proteinExistence type="predicted"/>
<feature type="region of interest" description="Disordered" evidence="1">
    <location>
        <begin position="111"/>
        <end position="131"/>
    </location>
</feature>
<reference evidence="2" key="1">
    <citation type="submission" date="2022-11" db="EMBL/GenBank/DDBJ databases">
        <authorList>
            <person name="Morgan W.R."/>
            <person name="Tartar A."/>
        </authorList>
    </citation>
    <scope>NUCLEOTIDE SEQUENCE</scope>
    <source>
        <strain evidence="2">ARSEF 373</strain>
    </source>
</reference>
<evidence type="ECO:0000256" key="1">
    <source>
        <dbReference type="SAM" id="MobiDB-lite"/>
    </source>
</evidence>
<gene>
    <name evidence="2" type="ORF">N0F65_007267</name>
</gene>
<keyword evidence="3" id="KW-1185">Reference proteome</keyword>
<dbReference type="EMBL" id="DAKRPA010000121">
    <property type="protein sequence ID" value="DAZ97926.1"/>
    <property type="molecule type" value="Genomic_DNA"/>
</dbReference>
<organism evidence="2 3">
    <name type="scientific">Lagenidium giganteum</name>
    <dbReference type="NCBI Taxonomy" id="4803"/>
    <lineage>
        <taxon>Eukaryota</taxon>
        <taxon>Sar</taxon>
        <taxon>Stramenopiles</taxon>
        <taxon>Oomycota</taxon>
        <taxon>Peronosporomycetes</taxon>
        <taxon>Pythiales</taxon>
        <taxon>Pythiaceae</taxon>
    </lineage>
</organism>
<name>A0AAV2YX99_9STRA</name>
<reference evidence="2" key="2">
    <citation type="journal article" date="2023" name="Microbiol Resour">
        <title>Decontamination and Annotation of the Draft Genome Sequence of the Oomycete Lagenidium giganteum ARSEF 373.</title>
        <authorList>
            <person name="Morgan W.R."/>
            <person name="Tartar A."/>
        </authorList>
    </citation>
    <scope>NUCLEOTIDE SEQUENCE</scope>
    <source>
        <strain evidence="2">ARSEF 373</strain>
    </source>
</reference>
<dbReference type="Proteomes" id="UP001146120">
    <property type="component" value="Unassembled WGS sequence"/>
</dbReference>
<evidence type="ECO:0008006" key="4">
    <source>
        <dbReference type="Google" id="ProtNLM"/>
    </source>
</evidence>
<protein>
    <recommendedName>
        <fullName evidence="4">GAG-pre-integrase domain-containing protein</fullName>
    </recommendedName>
</protein>
<dbReference type="CDD" id="cd09272">
    <property type="entry name" value="RNase_HI_RT_Ty1"/>
    <property type="match status" value="1"/>
</dbReference>
<evidence type="ECO:0000313" key="3">
    <source>
        <dbReference type="Proteomes" id="UP001146120"/>
    </source>
</evidence>
<dbReference type="AlphaFoldDB" id="A0AAV2YX99"/>
<sequence length="439" mass="48807">MYHPQDNTHDDALDRLAETYQVHMTPAQALRLVITKKESKFSWHQLYLNMVAVRDAVSGSEAQVLENIVQYAALALRGLLMAKLDPRRLDHLRHAEELAKFARMYEAGGANGGAKPHPHVGHIGGKPKEKKKFGGRRHVVTLSEVYYAPQLSHNLISNCVLDQKGYELRRIDGQRYLADSLTNGEAHTPTTNPDLSAFAVNEALYEVQEASLHDFHVRLGHLCSETIERLAKNPSSGIKLTDHLRPNCAACSHGKQTKNPQPKADSGVNAPIDRIGGVVCSDLKGRRILKYLKGTTTIQLQFKPAVQLDSKSVNVEDYSDADFAADKNTKAEFAAAAHCAREMLGVRELLEEIGVQVNAPMILWMDNQAAKRQVEGEETSGRAKHIDVKIKFVSDCTKKGIIKPRYVRSEAMPADLLMKSLPAPRVQALRELIHLRETT</sequence>
<comment type="caution">
    <text evidence="2">The sequence shown here is derived from an EMBL/GenBank/DDBJ whole genome shotgun (WGS) entry which is preliminary data.</text>
</comment>
<evidence type="ECO:0000313" key="2">
    <source>
        <dbReference type="EMBL" id="DAZ97926.1"/>
    </source>
</evidence>